<reference evidence="10" key="1">
    <citation type="submission" date="2020-04" db="EMBL/GenBank/DDBJ databases">
        <title>Complete mitochondrial genome of the Antarctica microalgae Micractinium variabile KSF0031 (Chlorellaceae, Trebouxiophyceae).</title>
        <authorList>
            <person name="Kim E.J."/>
            <person name="Chae H."/>
            <person name="Kim S."/>
            <person name="Shin S.C."/>
            <person name="Han S.J."/>
            <person name="Choi H."/>
        </authorList>
    </citation>
    <scope>NUCLEOTIDE SEQUENCE</scope>
    <source>
        <strain evidence="10">KSF0031</strain>
    </source>
</reference>
<dbReference type="InterPro" id="IPR044954">
    <property type="entry name" value="Ribosomal_uS3m_plant"/>
</dbReference>
<dbReference type="GO" id="GO:0005840">
    <property type="term" value="C:ribosome"/>
    <property type="evidence" value="ECO:0007669"/>
    <property type="project" value="UniProtKB-KW"/>
</dbReference>
<accession>A0A8B6QSC3</accession>
<dbReference type="GO" id="GO:0003735">
    <property type="term" value="F:structural constituent of ribosome"/>
    <property type="evidence" value="ECO:0007669"/>
    <property type="project" value="InterPro"/>
</dbReference>
<dbReference type="InterPro" id="IPR036419">
    <property type="entry name" value="Ribosomal_S3_C_sf"/>
</dbReference>
<evidence type="ECO:0000256" key="2">
    <source>
        <dbReference type="ARBA" id="ARBA00010761"/>
    </source>
</evidence>
<dbReference type="PANTHER" id="PTHR35928:SF2">
    <property type="entry name" value="SMALL RIBOSOMAL SUBUNIT PROTEIN US3M"/>
    <property type="match status" value="1"/>
</dbReference>
<dbReference type="RefSeq" id="YP_010248083.1">
    <property type="nucleotide sequence ID" value="NC_060308.1"/>
</dbReference>
<dbReference type="EMBL" id="MT332838">
    <property type="protein sequence ID" value="QTK15934.1"/>
    <property type="molecule type" value="Genomic_DNA"/>
</dbReference>
<dbReference type="PANTHER" id="PTHR35928">
    <property type="entry name" value="RIBOSOMAL PROTEIN S3, MITOCHONDRIAL"/>
    <property type="match status" value="1"/>
</dbReference>
<dbReference type="InterPro" id="IPR018280">
    <property type="entry name" value="Ribosomal_uS3_CS"/>
</dbReference>
<evidence type="ECO:0000256" key="6">
    <source>
        <dbReference type="ARBA" id="ARBA00035157"/>
    </source>
</evidence>
<dbReference type="InterPro" id="IPR001351">
    <property type="entry name" value="Ribosomal_uS3_C"/>
</dbReference>
<dbReference type="GO" id="GO:0006412">
    <property type="term" value="P:translation"/>
    <property type="evidence" value="ECO:0007669"/>
    <property type="project" value="InterPro"/>
</dbReference>
<dbReference type="AlphaFoldDB" id="A0A8B6QSC3"/>
<dbReference type="Pfam" id="PF00189">
    <property type="entry name" value="Ribosomal_S3_C"/>
    <property type="match status" value="1"/>
</dbReference>
<geneLocation type="mitochondrion" evidence="10"/>
<feature type="domain" description="Small ribosomal subunit protein uS3 C-terminal" evidence="9">
    <location>
        <begin position="389"/>
        <end position="475"/>
    </location>
</feature>
<keyword evidence="4 10" id="KW-0496">Mitochondrion</keyword>
<keyword evidence="5 8" id="KW-0687">Ribonucleoprotein</keyword>
<dbReference type="InterPro" id="IPR009019">
    <property type="entry name" value="KH_sf_prok-type"/>
</dbReference>
<evidence type="ECO:0000313" key="10">
    <source>
        <dbReference type="EMBL" id="QTK15934.1"/>
    </source>
</evidence>
<evidence type="ECO:0000256" key="3">
    <source>
        <dbReference type="ARBA" id="ARBA00022980"/>
    </source>
</evidence>
<dbReference type="PROSITE" id="PS00548">
    <property type="entry name" value="RIBOSOMAL_S3"/>
    <property type="match status" value="1"/>
</dbReference>
<gene>
    <name evidence="10" type="primary">rps3</name>
    <name evidence="10" type="ORF">KSF0031_00039</name>
</gene>
<evidence type="ECO:0000259" key="9">
    <source>
        <dbReference type="Pfam" id="PF00189"/>
    </source>
</evidence>
<keyword evidence="3 8" id="KW-0689">Ribosomal protein</keyword>
<evidence type="ECO:0000256" key="5">
    <source>
        <dbReference type="ARBA" id="ARBA00023274"/>
    </source>
</evidence>
<evidence type="ECO:0000256" key="1">
    <source>
        <dbReference type="ARBA" id="ARBA00004173"/>
    </source>
</evidence>
<dbReference type="GeneID" id="70586298"/>
<dbReference type="Gene3D" id="3.30.1140.32">
    <property type="entry name" value="Ribosomal protein S3, C-terminal domain"/>
    <property type="match status" value="1"/>
</dbReference>
<organism evidence="10">
    <name type="scientific">Micractinium variabile</name>
    <dbReference type="NCBI Taxonomy" id="2726146"/>
    <lineage>
        <taxon>Eukaryota</taxon>
        <taxon>Viridiplantae</taxon>
        <taxon>Chlorophyta</taxon>
        <taxon>core chlorophytes</taxon>
        <taxon>Trebouxiophyceae</taxon>
        <taxon>Chlorellales</taxon>
        <taxon>Chlorellaceae</taxon>
        <taxon>Chlorella clade</taxon>
        <taxon>Micractinium</taxon>
    </lineage>
</organism>
<dbReference type="GO" id="GO:0005739">
    <property type="term" value="C:mitochondrion"/>
    <property type="evidence" value="ECO:0007669"/>
    <property type="project" value="UniProtKB-SubCell"/>
</dbReference>
<protein>
    <recommendedName>
        <fullName evidence="6">Small ribosomal subunit protein uS3m</fullName>
    </recommendedName>
    <alternativeName>
        <fullName evidence="7">Ribosomal protein S3, mitochondrial</fullName>
    </alternativeName>
</protein>
<name>A0A8B6QSC3_9CHLO</name>
<dbReference type="SUPFAM" id="SSF54814">
    <property type="entry name" value="Prokaryotic type KH domain (KH-domain type II)"/>
    <property type="match status" value="1"/>
</dbReference>
<evidence type="ECO:0000256" key="8">
    <source>
        <dbReference type="RuleBase" id="RU003624"/>
    </source>
</evidence>
<sequence length="478" mass="56875">MGQKINPVSLRLHYTNRNFDNCWYSNSFYKNLINKDIYLQQYLNNFLKLLKLPTGRYSIQHLQKKTQVYNFICYSKSTRKWRSKLFGLAQKKNFLKKTRYFFKNKIELKKKRKKQTKFYYFYKTLNQLAVHKIQKKITSFQNFQLWSRLQRNLYHKKSFLLPNNLSTQNFFNLSAYLASKSFFDTPLNNLINQTNFCQQSFSIQKQNQSISKQKTIKRSNSSSELSLFNRSFKTSFAQLTNQNELAPDLSKLLILNKQKQYRSFLEKKEPRSLSNIKVFSFEKKEEQHSFMEIKDNSSLLFLQNLFVYKKLKSYLNKKKKITVSSKFFFDLDRTGRSENKKVIFNALDFKYKNYLESSLSSLYNLELNLIPFKVKNDWQHANYLADEIVYFLEKRIPFRRLKNKILKQLAKISSIRGVRVTCSGRVGGKSKKAQRAKTECFKYGQTSLHVFSSKIDFSNKTAFTSFGSVGVKVWICYN</sequence>
<comment type="similarity">
    <text evidence="2 8">Belongs to the universal ribosomal protein uS3 family.</text>
</comment>
<dbReference type="SUPFAM" id="SSF54821">
    <property type="entry name" value="Ribosomal protein S3 C-terminal domain"/>
    <property type="match status" value="1"/>
</dbReference>
<dbReference type="GO" id="GO:1990904">
    <property type="term" value="C:ribonucleoprotein complex"/>
    <property type="evidence" value="ECO:0007669"/>
    <property type="project" value="UniProtKB-KW"/>
</dbReference>
<proteinExistence type="inferred from homology"/>
<comment type="subcellular location">
    <subcellularLocation>
        <location evidence="1">Mitochondrion</location>
    </subcellularLocation>
</comment>
<dbReference type="GO" id="GO:0003723">
    <property type="term" value="F:RNA binding"/>
    <property type="evidence" value="ECO:0007669"/>
    <property type="project" value="InterPro"/>
</dbReference>
<evidence type="ECO:0000256" key="4">
    <source>
        <dbReference type="ARBA" id="ARBA00023128"/>
    </source>
</evidence>
<evidence type="ECO:0000256" key="7">
    <source>
        <dbReference type="ARBA" id="ARBA00035414"/>
    </source>
</evidence>